<dbReference type="EMBL" id="MPUH01000661">
    <property type="protein sequence ID" value="OMJ75930.1"/>
    <property type="molecule type" value="Genomic_DNA"/>
</dbReference>
<proteinExistence type="predicted"/>
<feature type="region of interest" description="Disordered" evidence="1">
    <location>
        <begin position="1"/>
        <end position="26"/>
    </location>
</feature>
<name>A0A1R2BGQ5_9CILI</name>
<evidence type="ECO:0000313" key="3">
    <source>
        <dbReference type="Proteomes" id="UP000187209"/>
    </source>
</evidence>
<accession>A0A1R2BGQ5</accession>
<evidence type="ECO:0000313" key="2">
    <source>
        <dbReference type="EMBL" id="OMJ75930.1"/>
    </source>
</evidence>
<sequence>MMNSDSSSNTNLILYPGKRSRSQTKSINSKKIHPMYTYNRKHAEYIEYTFDQNIQRLVRRISNSKYLQRNFHSQPIFRLLTECAQILMLSVVELLILSIYLDKISDNKNSLPADVLFIYLSFAIKKSMVRDVEVIKEYLKTKISNFEETFNDWENNSFTYFDISLKDINKTFRKFRNFRQDDVNYSFYVDEILQASPPYQIETKEIMKQIMTVEEDLTRAGSMESAKDSNEVVNIVETTNNSDEVKMNKLYRRIDVLCANSNMVIDLEIKMGNKAPIKEKSIWFASISKF</sequence>
<comment type="caution">
    <text evidence="2">The sequence shown here is derived from an EMBL/GenBank/DDBJ whole genome shotgun (WGS) entry which is preliminary data.</text>
</comment>
<keyword evidence="3" id="KW-1185">Reference proteome</keyword>
<dbReference type="AlphaFoldDB" id="A0A1R2BGQ5"/>
<gene>
    <name evidence="2" type="ORF">SteCoe_24826</name>
</gene>
<reference evidence="2 3" key="1">
    <citation type="submission" date="2016-11" db="EMBL/GenBank/DDBJ databases">
        <title>The macronuclear genome of Stentor coeruleus: a giant cell with tiny introns.</title>
        <authorList>
            <person name="Slabodnick M."/>
            <person name="Ruby J.G."/>
            <person name="Reiff S.B."/>
            <person name="Swart E.C."/>
            <person name="Gosai S."/>
            <person name="Prabakaran S."/>
            <person name="Witkowska E."/>
            <person name="Larue G.E."/>
            <person name="Fisher S."/>
            <person name="Freeman R.M."/>
            <person name="Gunawardena J."/>
            <person name="Chu W."/>
            <person name="Stover N.A."/>
            <person name="Gregory B.D."/>
            <person name="Nowacki M."/>
            <person name="Derisi J."/>
            <person name="Roy S.W."/>
            <person name="Marshall W.F."/>
            <person name="Sood P."/>
        </authorList>
    </citation>
    <scope>NUCLEOTIDE SEQUENCE [LARGE SCALE GENOMIC DNA]</scope>
    <source>
        <strain evidence="2">WM001</strain>
    </source>
</reference>
<dbReference type="Proteomes" id="UP000187209">
    <property type="component" value="Unassembled WGS sequence"/>
</dbReference>
<dbReference type="OrthoDB" id="322882at2759"/>
<protein>
    <submittedName>
        <fullName evidence="2">Uncharacterized protein</fullName>
    </submittedName>
</protein>
<organism evidence="2 3">
    <name type="scientific">Stentor coeruleus</name>
    <dbReference type="NCBI Taxonomy" id="5963"/>
    <lineage>
        <taxon>Eukaryota</taxon>
        <taxon>Sar</taxon>
        <taxon>Alveolata</taxon>
        <taxon>Ciliophora</taxon>
        <taxon>Postciliodesmatophora</taxon>
        <taxon>Heterotrichea</taxon>
        <taxon>Heterotrichida</taxon>
        <taxon>Stentoridae</taxon>
        <taxon>Stentor</taxon>
    </lineage>
</organism>
<evidence type="ECO:0000256" key="1">
    <source>
        <dbReference type="SAM" id="MobiDB-lite"/>
    </source>
</evidence>
<feature type="compositionally biased region" description="Polar residues" evidence="1">
    <location>
        <begin position="1"/>
        <end position="12"/>
    </location>
</feature>